<evidence type="ECO:0000313" key="3">
    <source>
        <dbReference type="Proteomes" id="UP000243799"/>
    </source>
</evidence>
<proteinExistence type="predicted"/>
<dbReference type="STRING" id="490629.SAMN05216266_101619"/>
<feature type="transmembrane region" description="Helical" evidence="1">
    <location>
        <begin position="133"/>
        <end position="152"/>
    </location>
</feature>
<feature type="transmembrane region" description="Helical" evidence="1">
    <location>
        <begin position="104"/>
        <end position="121"/>
    </location>
</feature>
<keyword evidence="1" id="KW-1133">Transmembrane helix</keyword>
<feature type="transmembrane region" description="Helical" evidence="1">
    <location>
        <begin position="40"/>
        <end position="60"/>
    </location>
</feature>
<keyword evidence="1" id="KW-0472">Membrane</keyword>
<feature type="transmembrane region" description="Helical" evidence="1">
    <location>
        <begin position="12"/>
        <end position="28"/>
    </location>
</feature>
<accession>A0A1I0VZ66</accession>
<name>A0A1I0VZ66_9PSEU</name>
<feature type="transmembrane region" description="Helical" evidence="1">
    <location>
        <begin position="72"/>
        <end position="92"/>
    </location>
</feature>
<feature type="transmembrane region" description="Helical" evidence="1">
    <location>
        <begin position="172"/>
        <end position="192"/>
    </location>
</feature>
<evidence type="ECO:0000313" key="2">
    <source>
        <dbReference type="EMBL" id="SFA81745.1"/>
    </source>
</evidence>
<dbReference type="Proteomes" id="UP000243799">
    <property type="component" value="Unassembled WGS sequence"/>
</dbReference>
<keyword evidence="1" id="KW-0812">Transmembrane</keyword>
<evidence type="ECO:0008006" key="4">
    <source>
        <dbReference type="Google" id="ProtNLM"/>
    </source>
</evidence>
<dbReference type="NCBIfam" id="NF038065">
    <property type="entry name" value="Pr6Pr"/>
    <property type="match status" value="1"/>
</dbReference>
<dbReference type="AlphaFoldDB" id="A0A1I0VZ66"/>
<reference evidence="3" key="1">
    <citation type="submission" date="2016-10" db="EMBL/GenBank/DDBJ databases">
        <authorList>
            <person name="Varghese N."/>
            <person name="Submissions S."/>
        </authorList>
    </citation>
    <scope>NUCLEOTIDE SEQUENCE [LARGE SCALE GENOMIC DNA]</scope>
    <source>
        <strain evidence="3">CGMCC 4.3568</strain>
    </source>
</reference>
<dbReference type="InterPro" id="IPR049713">
    <property type="entry name" value="Pr6Pr-like"/>
</dbReference>
<keyword evidence="3" id="KW-1185">Reference proteome</keyword>
<dbReference type="EMBL" id="FOKG01000001">
    <property type="protein sequence ID" value="SFA81745.1"/>
    <property type="molecule type" value="Genomic_DNA"/>
</dbReference>
<sequence>MSRAGFVGGYRVVGALLIIAALVHNIAVKWNEPGFQLTNFFSFFTVLSNLFAAVVLLLAARTPVESQLVETLRGAAVVYMVTTGLVYAMLLTNANVQAVPFSNWVLHRIMPLVIALDWLLMPPRSRLALRRTLVWLLFPLAYVTYTLTRGLFADWYPYPFLNPNEPGGYGHVAVMSLMITGLFVALTLVTTWSGKRVSPEPVGVEIGSPAD</sequence>
<organism evidence="2 3">
    <name type="scientific">Amycolatopsis marina</name>
    <dbReference type="NCBI Taxonomy" id="490629"/>
    <lineage>
        <taxon>Bacteria</taxon>
        <taxon>Bacillati</taxon>
        <taxon>Actinomycetota</taxon>
        <taxon>Actinomycetes</taxon>
        <taxon>Pseudonocardiales</taxon>
        <taxon>Pseudonocardiaceae</taxon>
        <taxon>Amycolatopsis</taxon>
    </lineage>
</organism>
<dbReference type="RefSeq" id="WP_091668976.1">
    <property type="nucleotide sequence ID" value="NZ_FOKG01000001.1"/>
</dbReference>
<protein>
    <recommendedName>
        <fullName evidence="4">FAR-17a/AIG1-like protein</fullName>
    </recommendedName>
</protein>
<gene>
    <name evidence="2" type="ORF">SAMN05216266_101619</name>
</gene>
<evidence type="ECO:0000256" key="1">
    <source>
        <dbReference type="SAM" id="Phobius"/>
    </source>
</evidence>
<dbReference type="OrthoDB" id="9809977at2"/>